<feature type="compositionally biased region" description="Low complexity" evidence="1">
    <location>
        <begin position="60"/>
        <end position="76"/>
    </location>
</feature>
<dbReference type="RefSeq" id="WP_111357173.1">
    <property type="nucleotide sequence ID" value="NZ_NHSK01000085.1"/>
</dbReference>
<keyword evidence="3" id="KW-1185">Reference proteome</keyword>
<evidence type="ECO:0000256" key="1">
    <source>
        <dbReference type="SAM" id="MobiDB-lite"/>
    </source>
</evidence>
<organism evidence="2 3">
    <name type="scientific">Rhodoplanes elegans</name>
    <dbReference type="NCBI Taxonomy" id="29408"/>
    <lineage>
        <taxon>Bacteria</taxon>
        <taxon>Pseudomonadati</taxon>
        <taxon>Pseudomonadota</taxon>
        <taxon>Alphaproteobacteria</taxon>
        <taxon>Hyphomicrobiales</taxon>
        <taxon>Nitrobacteraceae</taxon>
        <taxon>Rhodoplanes</taxon>
    </lineage>
</organism>
<feature type="region of interest" description="Disordered" evidence="1">
    <location>
        <begin position="47"/>
        <end position="111"/>
    </location>
</feature>
<sequence>MDDHEQRVRERAFQIWQEHGCPDGQAEAHWEMARELVAIEENQDLTLVPVARDPDDPTIAADAVEEAGPAANAAGELPTLTDEGEQSYPPSREAEREAAASGPPDDTKAAE</sequence>
<name>A0A327KJT1_9BRAD</name>
<dbReference type="OrthoDB" id="9811127at2"/>
<dbReference type="Proteomes" id="UP000248863">
    <property type="component" value="Unassembled WGS sequence"/>
</dbReference>
<dbReference type="InterPro" id="IPR021327">
    <property type="entry name" value="DUF2934"/>
</dbReference>
<dbReference type="EMBL" id="NPEU01000096">
    <property type="protein sequence ID" value="RAI38979.1"/>
    <property type="molecule type" value="Genomic_DNA"/>
</dbReference>
<evidence type="ECO:0000313" key="3">
    <source>
        <dbReference type="Proteomes" id="UP000248863"/>
    </source>
</evidence>
<evidence type="ECO:0008006" key="4">
    <source>
        <dbReference type="Google" id="ProtNLM"/>
    </source>
</evidence>
<reference evidence="2 3" key="1">
    <citation type="submission" date="2017-07" db="EMBL/GenBank/DDBJ databases">
        <title>Draft Genome Sequences of Select Purple Nonsulfur Bacteria.</title>
        <authorList>
            <person name="Lasarre B."/>
            <person name="Mckinlay J.B."/>
        </authorList>
    </citation>
    <scope>NUCLEOTIDE SEQUENCE [LARGE SCALE GENOMIC DNA]</scope>
    <source>
        <strain evidence="2 3">DSM 11907</strain>
    </source>
</reference>
<gene>
    <name evidence="2" type="ORF">CH338_10885</name>
</gene>
<evidence type="ECO:0000313" key="2">
    <source>
        <dbReference type="EMBL" id="RAI38979.1"/>
    </source>
</evidence>
<proteinExistence type="predicted"/>
<dbReference type="Pfam" id="PF11154">
    <property type="entry name" value="DUF2934"/>
    <property type="match status" value="1"/>
</dbReference>
<comment type="caution">
    <text evidence="2">The sequence shown here is derived from an EMBL/GenBank/DDBJ whole genome shotgun (WGS) entry which is preliminary data.</text>
</comment>
<protein>
    <recommendedName>
        <fullName evidence="4">DUF2934 domain-containing protein</fullName>
    </recommendedName>
</protein>
<accession>A0A327KJT1</accession>
<dbReference type="AlphaFoldDB" id="A0A327KJT1"/>